<keyword evidence="1" id="KW-0812">Transmembrane</keyword>
<feature type="transmembrane region" description="Helical" evidence="1">
    <location>
        <begin position="7"/>
        <end position="29"/>
    </location>
</feature>
<dbReference type="AlphaFoldDB" id="A0AA97FB27"/>
<evidence type="ECO:0000313" key="2">
    <source>
        <dbReference type="EMBL" id="WOF15699.1"/>
    </source>
</evidence>
<keyword evidence="1" id="KW-1133">Transmembrane helix</keyword>
<protein>
    <submittedName>
        <fullName evidence="2">Uncharacterized protein</fullName>
    </submittedName>
</protein>
<keyword evidence="3" id="KW-1185">Reference proteome</keyword>
<feature type="transmembrane region" description="Helical" evidence="1">
    <location>
        <begin position="73"/>
        <end position="90"/>
    </location>
</feature>
<name>A0AA97FB27_9EURY</name>
<evidence type="ECO:0000256" key="1">
    <source>
        <dbReference type="SAM" id="Phobius"/>
    </source>
</evidence>
<organism evidence="2 3">
    <name type="scientific">Methanochimaera problematica</name>
    <dbReference type="NCBI Taxonomy" id="2609417"/>
    <lineage>
        <taxon>Archaea</taxon>
        <taxon>Methanobacteriati</taxon>
        <taxon>Methanobacteriota</taxon>
        <taxon>Stenosarchaea group</taxon>
        <taxon>Methanomicrobia</taxon>
        <taxon>Methanomicrobiales</taxon>
        <taxon>Methanomicrobiaceae</taxon>
        <taxon>Methanochimaera</taxon>
    </lineage>
</organism>
<dbReference type="GeneID" id="85229072"/>
<dbReference type="Proteomes" id="UP001301797">
    <property type="component" value="Chromosome"/>
</dbReference>
<reference evidence="2 3" key="1">
    <citation type="submission" date="2019-09" db="EMBL/GenBank/DDBJ databases">
        <title>The complete genome of Methanoplanus sp. FWC-SCC4.</title>
        <authorList>
            <person name="Chen S.-C."/>
            <person name="Zhou Y.-Z."/>
            <person name="Lai M.-C."/>
        </authorList>
    </citation>
    <scope>NUCLEOTIDE SEQUENCE [LARGE SCALE GENOMIC DNA]</scope>
    <source>
        <strain evidence="2 3">FWC-SCC4</strain>
    </source>
</reference>
<proteinExistence type="predicted"/>
<dbReference type="EMBL" id="CP043875">
    <property type="protein sequence ID" value="WOF15699.1"/>
    <property type="molecule type" value="Genomic_DNA"/>
</dbReference>
<keyword evidence="1" id="KW-0472">Membrane</keyword>
<dbReference type="KEGG" id="mefw:F1737_02845"/>
<evidence type="ECO:0000313" key="3">
    <source>
        <dbReference type="Proteomes" id="UP001301797"/>
    </source>
</evidence>
<gene>
    <name evidence="2" type="ORF">F1737_02845</name>
</gene>
<feature type="transmembrane region" description="Helical" evidence="1">
    <location>
        <begin position="35"/>
        <end position="61"/>
    </location>
</feature>
<sequence length="246" mass="28897">MDDKKWIMTLALVLFIASASLYSLHFLIFHDLHHIGVFALHELAFLPLEVLIVTLVIHKLLDTREKKKQLEKMNMVIGTFFSVIGTSLISCFSKNNPNITDVKNLLRITDKWTDSEFDSVEKKMKVYDFEIDISSLNLEKLKAFLIQKEDFMIRLLENPVLLEHEKFTELLRATFHLTEELHKRNELSLCPETDIKHLEGDINRVYDLLADEWLEYMQYLKSNYPYLFSLALRTNPFDDDATIIIK</sequence>
<accession>A0AA97FB27</accession>
<dbReference type="RefSeq" id="WP_317137273.1">
    <property type="nucleotide sequence ID" value="NZ_CP043875.1"/>
</dbReference>